<dbReference type="Proteomes" id="UP000316095">
    <property type="component" value="Unassembled WGS sequence"/>
</dbReference>
<evidence type="ECO:0000313" key="2">
    <source>
        <dbReference type="Proteomes" id="UP000316095"/>
    </source>
</evidence>
<reference evidence="1 2" key="1">
    <citation type="submission" date="2019-02" db="EMBL/GenBank/DDBJ databases">
        <title>Deep-cultivation of Planctomycetes and their phenomic and genomic characterization uncovers novel biology.</title>
        <authorList>
            <person name="Wiegand S."/>
            <person name="Jogler M."/>
            <person name="Boedeker C."/>
            <person name="Pinto D."/>
            <person name="Vollmers J."/>
            <person name="Rivas-Marin E."/>
            <person name="Kohn T."/>
            <person name="Peeters S.H."/>
            <person name="Heuer A."/>
            <person name="Rast P."/>
            <person name="Oberbeckmann S."/>
            <person name="Bunk B."/>
            <person name="Jeske O."/>
            <person name="Meyerdierks A."/>
            <person name="Storesund J.E."/>
            <person name="Kallscheuer N."/>
            <person name="Luecker S."/>
            <person name="Lage O.M."/>
            <person name="Pohl T."/>
            <person name="Merkel B.J."/>
            <person name="Hornburger P."/>
            <person name="Mueller R.-W."/>
            <person name="Bruemmer F."/>
            <person name="Labrenz M."/>
            <person name="Spormann A.M."/>
            <person name="Op Den Camp H."/>
            <person name="Overmann J."/>
            <person name="Amann R."/>
            <person name="Jetten M.S.M."/>
            <person name="Mascher T."/>
            <person name="Medema M.H."/>
            <person name="Devos D.P."/>
            <person name="Kaster A.-K."/>
            <person name="Ovreas L."/>
            <person name="Rohde M."/>
            <person name="Galperin M.Y."/>
            <person name="Jogler C."/>
        </authorList>
    </citation>
    <scope>NUCLEOTIDE SEQUENCE [LARGE SCALE GENOMIC DNA]</scope>
    <source>
        <strain evidence="1 2">Pan54</strain>
    </source>
</reference>
<dbReference type="RefSeq" id="WP_146504526.1">
    <property type="nucleotide sequence ID" value="NZ_SJPG01000001.1"/>
</dbReference>
<gene>
    <name evidence="1" type="ORF">Pan54_34420</name>
</gene>
<dbReference type="OrthoDB" id="238106at2"/>
<dbReference type="EMBL" id="SJPG01000001">
    <property type="protein sequence ID" value="TWT62697.1"/>
    <property type="molecule type" value="Genomic_DNA"/>
</dbReference>
<evidence type="ECO:0000313" key="1">
    <source>
        <dbReference type="EMBL" id="TWT62697.1"/>
    </source>
</evidence>
<dbReference type="AlphaFoldDB" id="A0A5C5XHW6"/>
<accession>A0A5C5XHW6</accession>
<organism evidence="1 2">
    <name type="scientific">Rubinisphaera italica</name>
    <dbReference type="NCBI Taxonomy" id="2527969"/>
    <lineage>
        <taxon>Bacteria</taxon>
        <taxon>Pseudomonadati</taxon>
        <taxon>Planctomycetota</taxon>
        <taxon>Planctomycetia</taxon>
        <taxon>Planctomycetales</taxon>
        <taxon>Planctomycetaceae</taxon>
        <taxon>Rubinisphaera</taxon>
    </lineage>
</organism>
<evidence type="ECO:0008006" key="3">
    <source>
        <dbReference type="Google" id="ProtNLM"/>
    </source>
</evidence>
<proteinExistence type="predicted"/>
<name>A0A5C5XHW6_9PLAN</name>
<protein>
    <recommendedName>
        <fullName evidence="3">DUF1207 domain-containing protein</fullName>
    </recommendedName>
</protein>
<keyword evidence="2" id="KW-1185">Reference proteome</keyword>
<dbReference type="Pfam" id="PF06727">
    <property type="entry name" value="DUF1207"/>
    <property type="match status" value="1"/>
</dbReference>
<dbReference type="InterPro" id="IPR009599">
    <property type="entry name" value="DUF1207"/>
</dbReference>
<comment type="caution">
    <text evidence="1">The sequence shown here is derived from an EMBL/GenBank/DDBJ whole genome shotgun (WGS) entry which is preliminary data.</text>
</comment>
<sequence>MRNPSKFSAITFDAAAVLQQYFVGHNHTLIKTGLLFVIILTLCGGFPVNAQELITSEAPPFRPDYPETQTAQYCSPYVEIWERQFLPEGFIYGTYWASAAEPRLSTQIDNVSGDQTYVDSTMGGRLGLFRFGPHDTPEGFQFDLLGGAKLRQNWGDLDVIATDYRYDLLGTYGDGPHRYKFGFYHVSSHLGDEFLLNNVGFNRLNYYRDAFVFGYSYYAFPELRLYAETSWSFHNEISEPWEFQFGFDYGPTCPTGPQGKPFIAFNTHLREEVNFGGNVALQAGWAWKGDNLTAGTLRTGLYYYNGESPQFSFYDEHEMQIGVGLWYDY</sequence>